<keyword evidence="2" id="KW-1185">Reference proteome</keyword>
<proteinExistence type="predicted"/>
<organism evidence="1 2">
    <name type="scientific">Trichostrongylus colubriformis</name>
    <name type="common">Black scour worm</name>
    <dbReference type="NCBI Taxonomy" id="6319"/>
    <lineage>
        <taxon>Eukaryota</taxon>
        <taxon>Metazoa</taxon>
        <taxon>Ecdysozoa</taxon>
        <taxon>Nematoda</taxon>
        <taxon>Chromadorea</taxon>
        <taxon>Rhabditida</taxon>
        <taxon>Rhabditina</taxon>
        <taxon>Rhabditomorpha</taxon>
        <taxon>Strongyloidea</taxon>
        <taxon>Trichostrongylidae</taxon>
        <taxon>Trichostrongylus</taxon>
    </lineage>
</organism>
<gene>
    <name evidence="1" type="ORF">GCK32_005387</name>
</gene>
<dbReference type="AlphaFoldDB" id="A0AAN8IUZ2"/>
<protein>
    <submittedName>
        <fullName evidence="1">Uncharacterized protein</fullName>
    </submittedName>
</protein>
<dbReference type="Proteomes" id="UP001331761">
    <property type="component" value="Unassembled WGS sequence"/>
</dbReference>
<name>A0AAN8IUZ2_TRICO</name>
<evidence type="ECO:0000313" key="2">
    <source>
        <dbReference type="Proteomes" id="UP001331761"/>
    </source>
</evidence>
<reference evidence="1 2" key="1">
    <citation type="submission" date="2019-10" db="EMBL/GenBank/DDBJ databases">
        <title>Assembly and Annotation for the nematode Trichostrongylus colubriformis.</title>
        <authorList>
            <person name="Martin J."/>
        </authorList>
    </citation>
    <scope>NUCLEOTIDE SEQUENCE [LARGE SCALE GENOMIC DNA]</scope>
    <source>
        <strain evidence="1">G859</strain>
        <tissue evidence="1">Whole worm</tissue>
    </source>
</reference>
<accession>A0AAN8IUZ2</accession>
<dbReference type="EMBL" id="WIXE01002615">
    <property type="protein sequence ID" value="KAK5984663.1"/>
    <property type="molecule type" value="Genomic_DNA"/>
</dbReference>
<sequence>MNIVLIDKSLAVGFWDAPVGNREVSHAHPSATRCHAFVYQRTFYEDRIRPTPMDRALGMVLLLLEGILAGEPCGDWLPAARVSPAHELPVPKGKSWGGHSFIRTVRERSLYARMATEVKKWDQRRLIFLSGNKCLL</sequence>
<evidence type="ECO:0000313" key="1">
    <source>
        <dbReference type="EMBL" id="KAK5984663.1"/>
    </source>
</evidence>
<comment type="caution">
    <text evidence="1">The sequence shown here is derived from an EMBL/GenBank/DDBJ whole genome shotgun (WGS) entry which is preliminary data.</text>
</comment>